<reference evidence="1 2" key="1">
    <citation type="journal article" date="2012" name="PLoS Pathog.">
        <title>Diverse lifestyles and strategies of plant pathogenesis encoded in the genomes of eighteen Dothideomycetes fungi.</title>
        <authorList>
            <person name="Ohm R.A."/>
            <person name="Feau N."/>
            <person name="Henrissat B."/>
            <person name="Schoch C.L."/>
            <person name="Horwitz B.A."/>
            <person name="Barry K.W."/>
            <person name="Condon B.J."/>
            <person name="Copeland A.C."/>
            <person name="Dhillon B."/>
            <person name="Glaser F."/>
            <person name="Hesse C.N."/>
            <person name="Kosti I."/>
            <person name="LaButti K."/>
            <person name="Lindquist E.A."/>
            <person name="Lucas S."/>
            <person name="Salamov A.A."/>
            <person name="Bradshaw R.E."/>
            <person name="Ciuffetti L."/>
            <person name="Hamelin R.C."/>
            <person name="Kema G.H.J."/>
            <person name="Lawrence C."/>
            <person name="Scott J.A."/>
            <person name="Spatafora J.W."/>
            <person name="Turgeon B.G."/>
            <person name="de Wit P.J.G.M."/>
            <person name="Zhong S."/>
            <person name="Goodwin S.B."/>
            <person name="Grigoriev I.V."/>
        </authorList>
    </citation>
    <scope>NUCLEOTIDE SEQUENCE [LARGE SCALE GENOMIC DNA]</scope>
    <source>
        <strain evidence="1 2">CIRAD86</strain>
    </source>
</reference>
<evidence type="ECO:0000313" key="1">
    <source>
        <dbReference type="EMBL" id="EME87471.1"/>
    </source>
</evidence>
<gene>
    <name evidence="1" type="ORF">MYCFIDRAFT_169288</name>
</gene>
<dbReference type="AlphaFoldDB" id="N1Q7B1"/>
<accession>N1Q7B1</accession>
<dbReference type="RefSeq" id="XP_007920892.1">
    <property type="nucleotide sequence ID" value="XM_007922701.1"/>
</dbReference>
<dbReference type="EMBL" id="KB446555">
    <property type="protein sequence ID" value="EME87471.1"/>
    <property type="molecule type" value="Genomic_DNA"/>
</dbReference>
<name>N1Q7B1_PSEFD</name>
<sequence length="95" mass="10742">MNKANIARSNTGCPCSVSAVISVTHETLVCTSIVFWTVSIHHHSSPRLNKTAMIQKISAEKPRWQVPPVTATYISRLRHRHHLPRLMPYTRGTLD</sequence>
<dbReference type="VEuPathDB" id="FungiDB:MYCFIDRAFT_169288"/>
<organism evidence="1 2">
    <name type="scientific">Pseudocercospora fijiensis (strain CIRAD86)</name>
    <name type="common">Black leaf streak disease fungus</name>
    <name type="synonym">Mycosphaerella fijiensis</name>
    <dbReference type="NCBI Taxonomy" id="383855"/>
    <lineage>
        <taxon>Eukaryota</taxon>
        <taxon>Fungi</taxon>
        <taxon>Dikarya</taxon>
        <taxon>Ascomycota</taxon>
        <taxon>Pezizomycotina</taxon>
        <taxon>Dothideomycetes</taxon>
        <taxon>Dothideomycetidae</taxon>
        <taxon>Mycosphaerellales</taxon>
        <taxon>Mycosphaerellaceae</taxon>
        <taxon>Pseudocercospora</taxon>
    </lineage>
</organism>
<proteinExistence type="predicted"/>
<dbReference type="Proteomes" id="UP000016932">
    <property type="component" value="Unassembled WGS sequence"/>
</dbReference>
<evidence type="ECO:0000313" key="2">
    <source>
        <dbReference type="Proteomes" id="UP000016932"/>
    </source>
</evidence>
<protein>
    <submittedName>
        <fullName evidence="1">Uncharacterized protein</fullName>
    </submittedName>
</protein>
<keyword evidence="2" id="KW-1185">Reference proteome</keyword>
<dbReference type="HOGENOM" id="CLU_2373682_0_0_1"/>
<dbReference type="KEGG" id="pfj:MYCFIDRAFT_169288"/>
<dbReference type="GeneID" id="19332344"/>